<evidence type="ECO:0000313" key="4">
    <source>
        <dbReference type="Proteomes" id="UP000734854"/>
    </source>
</evidence>
<sequence>MEASSTQTLRSAENLSLPKVQVVVMTANMSCSHCKMRISRVVSKMNKGLIDYTVDMTKKEVTMRGVIDTKKGGTRQTKKKRSLSLFGLECFGAT</sequence>
<feature type="domain" description="HMA" evidence="1">
    <location>
        <begin position="24"/>
        <end position="68"/>
    </location>
</feature>
<dbReference type="Pfam" id="PF00403">
    <property type="entry name" value="HMA"/>
    <property type="match status" value="1"/>
</dbReference>
<reference evidence="2 4" key="1">
    <citation type="submission" date="2020-08" db="EMBL/GenBank/DDBJ databases">
        <title>Plant Genome Project.</title>
        <authorList>
            <person name="Zhang R.-G."/>
        </authorList>
    </citation>
    <scope>NUCLEOTIDE SEQUENCE [LARGE SCALE GENOMIC DNA]</scope>
    <source>
        <tissue evidence="2">Rhizome</tissue>
    </source>
</reference>
<evidence type="ECO:0000313" key="2">
    <source>
        <dbReference type="EMBL" id="KAG6519682.1"/>
    </source>
</evidence>
<dbReference type="InterPro" id="IPR036163">
    <property type="entry name" value="HMA_dom_sf"/>
</dbReference>
<dbReference type="SUPFAM" id="SSF55008">
    <property type="entry name" value="HMA, heavy metal-associated domain"/>
    <property type="match status" value="1"/>
</dbReference>
<dbReference type="InterPro" id="IPR006121">
    <property type="entry name" value="HMA_dom"/>
</dbReference>
<accession>A0A8J5HG79</accession>
<evidence type="ECO:0000313" key="3">
    <source>
        <dbReference type="EMBL" id="KAG6522604.1"/>
    </source>
</evidence>
<dbReference type="AlphaFoldDB" id="A0A8J5HG79"/>
<gene>
    <name evidence="3" type="ORF">ZIOFF_019748</name>
    <name evidence="2" type="ORF">ZIOFF_023187</name>
</gene>
<dbReference type="Gene3D" id="3.30.70.100">
    <property type="match status" value="1"/>
</dbReference>
<dbReference type="GO" id="GO:0046872">
    <property type="term" value="F:metal ion binding"/>
    <property type="evidence" value="ECO:0007669"/>
    <property type="project" value="InterPro"/>
</dbReference>
<keyword evidence="4" id="KW-1185">Reference proteome</keyword>
<dbReference type="EMBL" id="JACMSC010000006">
    <property type="protein sequence ID" value="KAG6519682.1"/>
    <property type="molecule type" value="Genomic_DNA"/>
</dbReference>
<organism evidence="2 4">
    <name type="scientific">Zingiber officinale</name>
    <name type="common">Ginger</name>
    <name type="synonym">Amomum zingiber</name>
    <dbReference type="NCBI Taxonomy" id="94328"/>
    <lineage>
        <taxon>Eukaryota</taxon>
        <taxon>Viridiplantae</taxon>
        <taxon>Streptophyta</taxon>
        <taxon>Embryophyta</taxon>
        <taxon>Tracheophyta</taxon>
        <taxon>Spermatophyta</taxon>
        <taxon>Magnoliopsida</taxon>
        <taxon>Liliopsida</taxon>
        <taxon>Zingiberales</taxon>
        <taxon>Zingiberaceae</taxon>
        <taxon>Zingiber</taxon>
    </lineage>
</organism>
<evidence type="ECO:0000259" key="1">
    <source>
        <dbReference type="Pfam" id="PF00403"/>
    </source>
</evidence>
<protein>
    <recommendedName>
        <fullName evidence="1">HMA domain-containing protein</fullName>
    </recommendedName>
</protein>
<proteinExistence type="predicted"/>
<name>A0A8J5HG79_ZINOF</name>
<comment type="caution">
    <text evidence="2">The sequence shown here is derived from an EMBL/GenBank/DDBJ whole genome shotgun (WGS) entry which is preliminary data.</text>
</comment>
<dbReference type="EMBL" id="JACMSC010000005">
    <property type="protein sequence ID" value="KAG6522604.1"/>
    <property type="molecule type" value="Genomic_DNA"/>
</dbReference>
<dbReference type="Proteomes" id="UP000734854">
    <property type="component" value="Unassembled WGS sequence"/>
</dbReference>